<organism evidence="2 3">
    <name type="scientific">Orbilia brochopaga</name>
    <dbReference type="NCBI Taxonomy" id="3140254"/>
    <lineage>
        <taxon>Eukaryota</taxon>
        <taxon>Fungi</taxon>
        <taxon>Dikarya</taxon>
        <taxon>Ascomycota</taxon>
        <taxon>Pezizomycotina</taxon>
        <taxon>Orbiliomycetes</taxon>
        <taxon>Orbiliales</taxon>
        <taxon>Orbiliaceae</taxon>
        <taxon>Orbilia</taxon>
    </lineage>
</organism>
<dbReference type="Proteomes" id="UP001375240">
    <property type="component" value="Unassembled WGS sequence"/>
</dbReference>
<evidence type="ECO:0000313" key="3">
    <source>
        <dbReference type="Proteomes" id="UP001375240"/>
    </source>
</evidence>
<gene>
    <name evidence="2" type="ORF">TWF696_007444</name>
</gene>
<evidence type="ECO:0000256" key="1">
    <source>
        <dbReference type="SAM" id="SignalP"/>
    </source>
</evidence>
<dbReference type="EMBL" id="JAVHNQ010000006">
    <property type="protein sequence ID" value="KAK6343782.1"/>
    <property type="molecule type" value="Genomic_DNA"/>
</dbReference>
<sequence>MLFSLVSFLALGLLSSARPGPSNSSPLDKRTTSGGSCNADNLLRNLRGQGHLSEALVFCSQYLELPVITVNTTVPHNTKTVTVAEACTATSTVTTTTPPPPVRKVKRCTTTPGGAHTISTPGFLTTTTVDPSALSSGCACLTIPLSTETSTITDFSSTGTESVCGTASSTTGASTTGASTTAATTHSAYPTTCILPSPTAVLPCDGDGPASFDVDDAYYRVELDFEVDVYGLKSDLIFVSANGLLWLDENAIGDFQFYYSDAGNALPLGSEDLPDVAVLPFWADLAINGGSVQGIWYQESVNNGDKTVTIEWIASGQGSTANDYHFAATLGEDGKVKFDFYQVKDDGSLGTVAVQHKSDNKKIVYSRNEADKVESGTSVTFDTASNSVTEN</sequence>
<keyword evidence="1" id="KW-0732">Signal</keyword>
<evidence type="ECO:0000313" key="2">
    <source>
        <dbReference type="EMBL" id="KAK6343782.1"/>
    </source>
</evidence>
<keyword evidence="3" id="KW-1185">Reference proteome</keyword>
<name>A0AAV9UKE5_9PEZI</name>
<proteinExistence type="predicted"/>
<dbReference type="AlphaFoldDB" id="A0AAV9UKE5"/>
<protein>
    <submittedName>
        <fullName evidence="2">Uncharacterized protein</fullName>
    </submittedName>
</protein>
<feature type="signal peptide" evidence="1">
    <location>
        <begin position="1"/>
        <end position="24"/>
    </location>
</feature>
<accession>A0AAV9UKE5</accession>
<comment type="caution">
    <text evidence="2">The sequence shown here is derived from an EMBL/GenBank/DDBJ whole genome shotgun (WGS) entry which is preliminary data.</text>
</comment>
<feature type="chain" id="PRO_5044001560" evidence="1">
    <location>
        <begin position="25"/>
        <end position="391"/>
    </location>
</feature>
<reference evidence="2 3" key="1">
    <citation type="submission" date="2019-10" db="EMBL/GenBank/DDBJ databases">
        <authorList>
            <person name="Palmer J.M."/>
        </authorList>
    </citation>
    <scope>NUCLEOTIDE SEQUENCE [LARGE SCALE GENOMIC DNA]</scope>
    <source>
        <strain evidence="2 3">TWF696</strain>
    </source>
</reference>